<evidence type="ECO:0000256" key="6">
    <source>
        <dbReference type="ARBA" id="ARBA00022756"/>
    </source>
</evidence>
<evidence type="ECO:0000256" key="1">
    <source>
        <dbReference type="ARBA" id="ARBA00001933"/>
    </source>
</evidence>
<keyword evidence="3 9" id="KW-0032">Aminotransferase</keyword>
<dbReference type="EC" id="2.6.1.62" evidence="9"/>
<dbReference type="NCBIfam" id="TIGR00508">
    <property type="entry name" value="bioA"/>
    <property type="match status" value="1"/>
</dbReference>
<keyword evidence="4 9" id="KW-0808">Transferase</keyword>
<protein>
    <submittedName>
        <fullName evidence="9">Adenosylmethionine--8-amino-7-oxononanoate transaminase</fullName>
        <ecNumber evidence="9">2.6.1.62</ecNumber>
    </submittedName>
</protein>
<dbReference type="InterPro" id="IPR015424">
    <property type="entry name" value="PyrdxlP-dep_Trfase"/>
</dbReference>
<dbReference type="SUPFAM" id="SSF53383">
    <property type="entry name" value="PLP-dependent transferases"/>
    <property type="match status" value="1"/>
</dbReference>
<comment type="cofactor">
    <cofactor evidence="1">
        <name>pyridoxal 5'-phosphate</name>
        <dbReference type="ChEBI" id="CHEBI:597326"/>
    </cofactor>
</comment>
<evidence type="ECO:0000256" key="8">
    <source>
        <dbReference type="RuleBase" id="RU003560"/>
    </source>
</evidence>
<reference evidence="10" key="1">
    <citation type="journal article" date="2019" name="Int. J. Syst. Evol. Microbiol.">
        <title>The Global Catalogue of Microorganisms (GCM) 10K type strain sequencing project: providing services to taxonomists for standard genome sequencing and annotation.</title>
        <authorList>
            <consortium name="The Broad Institute Genomics Platform"/>
            <consortium name="The Broad Institute Genome Sequencing Center for Infectious Disease"/>
            <person name="Wu L."/>
            <person name="Ma J."/>
        </authorList>
    </citation>
    <scope>NUCLEOTIDE SEQUENCE [LARGE SCALE GENOMIC DNA]</scope>
    <source>
        <strain evidence="10">CGMCC 1.15772</strain>
    </source>
</reference>
<evidence type="ECO:0000256" key="5">
    <source>
        <dbReference type="ARBA" id="ARBA00022691"/>
    </source>
</evidence>
<dbReference type="GO" id="GO:0004015">
    <property type="term" value="F:adenosylmethionine-8-amino-7-oxononanoate transaminase activity"/>
    <property type="evidence" value="ECO:0007669"/>
    <property type="project" value="UniProtKB-EC"/>
</dbReference>
<dbReference type="PANTHER" id="PTHR42684:SF3">
    <property type="entry name" value="ADENOSYLMETHIONINE-8-AMINO-7-OXONONANOATE AMINOTRANSFERASE"/>
    <property type="match status" value="1"/>
</dbReference>
<gene>
    <name evidence="9" type="primary">bioA</name>
    <name evidence="9" type="ORF">ACFP81_12815</name>
</gene>
<proteinExistence type="inferred from homology"/>
<name>A0ABW1YF97_9DEIO</name>
<evidence type="ECO:0000313" key="9">
    <source>
        <dbReference type="EMBL" id="MFC6592791.1"/>
    </source>
</evidence>
<dbReference type="PROSITE" id="PS00600">
    <property type="entry name" value="AA_TRANSFER_CLASS_3"/>
    <property type="match status" value="1"/>
</dbReference>
<sequence>MTDWLHLDAEHVWHPFTQAATAGPPLGVVSGQGAKLRLADGREMTDLISSWWVNLHGHAHPAIAAAIAEQAQRLEQVIFAGFTHQPAAELAGALAQRLPGDLSRIFYSDNGSTAVEVAVKLALQYWRNLEQPRQKLLTLDGAYHGDTFGAMSVGRSSGFYEPFEAWLFETAAVPNPHTYTGDPAPEERMAAALAWLDDYLEQHGQQTAAMILEPLLQGASGMRVTPPEFVAAAVRRVRAHGILVIFDEVLTGFWRTGRPWAASWLPPDCAPDLMCLSKGLTGGFLPLGVTAATPRIYSAFLGQSFSRAFAHGHSFTANPLSCAAALASLRLLDLPQTQADIARVCAAHAAALPELAAQPGLGRVRQLGTLLAADLTLAAAPETYGSQTSLRLRQFLRNRACCCGLWA</sequence>
<dbReference type="InterPro" id="IPR015421">
    <property type="entry name" value="PyrdxlP-dep_Trfase_major"/>
</dbReference>
<evidence type="ECO:0000256" key="4">
    <source>
        <dbReference type="ARBA" id="ARBA00022679"/>
    </source>
</evidence>
<keyword evidence="7 8" id="KW-0663">Pyridoxal phosphate</keyword>
<accession>A0ABW1YF97</accession>
<comment type="caution">
    <text evidence="9">The sequence shown here is derived from an EMBL/GenBank/DDBJ whole genome shotgun (WGS) entry which is preliminary data.</text>
</comment>
<dbReference type="Gene3D" id="3.90.1150.10">
    <property type="entry name" value="Aspartate Aminotransferase, domain 1"/>
    <property type="match status" value="1"/>
</dbReference>
<keyword evidence="6" id="KW-0093">Biotin biosynthesis</keyword>
<dbReference type="InterPro" id="IPR049704">
    <property type="entry name" value="Aminotrans_3_PPA_site"/>
</dbReference>
<dbReference type="InterPro" id="IPR005814">
    <property type="entry name" value="Aminotrans_3"/>
</dbReference>
<evidence type="ECO:0000256" key="3">
    <source>
        <dbReference type="ARBA" id="ARBA00022576"/>
    </source>
</evidence>
<dbReference type="EMBL" id="JBHSWD010000002">
    <property type="protein sequence ID" value="MFC6592791.1"/>
    <property type="molecule type" value="Genomic_DNA"/>
</dbReference>
<evidence type="ECO:0000256" key="2">
    <source>
        <dbReference type="ARBA" id="ARBA00004746"/>
    </source>
</evidence>
<dbReference type="Gene3D" id="3.40.640.10">
    <property type="entry name" value="Type I PLP-dependent aspartate aminotransferase-like (Major domain)"/>
    <property type="match status" value="1"/>
</dbReference>
<dbReference type="InterPro" id="IPR005815">
    <property type="entry name" value="BioA"/>
</dbReference>
<comment type="similarity">
    <text evidence="8">Belongs to the class-III pyridoxal-phosphate-dependent aminotransferase family.</text>
</comment>
<keyword evidence="5" id="KW-0949">S-adenosyl-L-methionine</keyword>
<dbReference type="Proteomes" id="UP001596297">
    <property type="component" value="Unassembled WGS sequence"/>
</dbReference>
<organism evidence="9 10">
    <name type="scientific">Deinococcus lacus</name>
    <dbReference type="NCBI Taxonomy" id="392561"/>
    <lineage>
        <taxon>Bacteria</taxon>
        <taxon>Thermotogati</taxon>
        <taxon>Deinococcota</taxon>
        <taxon>Deinococci</taxon>
        <taxon>Deinococcales</taxon>
        <taxon>Deinococcaceae</taxon>
        <taxon>Deinococcus</taxon>
    </lineage>
</organism>
<evidence type="ECO:0000256" key="7">
    <source>
        <dbReference type="ARBA" id="ARBA00022898"/>
    </source>
</evidence>
<keyword evidence="10" id="KW-1185">Reference proteome</keyword>
<dbReference type="PANTHER" id="PTHR42684">
    <property type="entry name" value="ADENOSYLMETHIONINE-8-AMINO-7-OXONONANOATE AMINOTRANSFERASE"/>
    <property type="match status" value="1"/>
</dbReference>
<dbReference type="InterPro" id="IPR015422">
    <property type="entry name" value="PyrdxlP-dep_Trfase_small"/>
</dbReference>
<comment type="pathway">
    <text evidence="2">Cofactor biosynthesis; biotin biosynthesis.</text>
</comment>
<dbReference type="RefSeq" id="WP_380083914.1">
    <property type="nucleotide sequence ID" value="NZ_JBHSWD010000002.1"/>
</dbReference>
<dbReference type="Pfam" id="PF00202">
    <property type="entry name" value="Aminotran_3"/>
    <property type="match status" value="1"/>
</dbReference>
<evidence type="ECO:0000313" key="10">
    <source>
        <dbReference type="Proteomes" id="UP001596297"/>
    </source>
</evidence>